<sequence length="42" mass="5077">MWLRCWLIGFAGSFYDKEPIYDYESDERPIQLPLTFDSFGRI</sequence>
<dbReference type="Proteomes" id="UP000319908">
    <property type="component" value="Unassembled WGS sequence"/>
</dbReference>
<reference evidence="1 2" key="1">
    <citation type="journal article" date="2020" name="Antonie Van Leeuwenhoek">
        <title>Rhodopirellula heiligendammensis sp. nov., Rhodopirellula pilleata sp. nov., and Rhodopirellula solitaria sp. nov. isolated from natural or artificial marine surfaces in Northern Germany and California, USA, and emended description of the genus Rhodopirellula.</title>
        <authorList>
            <person name="Kallscheuer N."/>
            <person name="Wiegand S."/>
            <person name="Jogler M."/>
            <person name="Boedeker C."/>
            <person name="Peeters S.H."/>
            <person name="Rast P."/>
            <person name="Heuer A."/>
            <person name="Jetten M.S.M."/>
            <person name="Rohde M."/>
            <person name="Jogler C."/>
        </authorList>
    </citation>
    <scope>NUCLEOTIDE SEQUENCE [LARGE SCALE GENOMIC DNA]</scope>
    <source>
        <strain evidence="1 2">Poly21</strain>
    </source>
</reference>
<proteinExistence type="predicted"/>
<dbReference type="AlphaFoldDB" id="A0A5C6BU30"/>
<dbReference type="EMBL" id="SJPU01000002">
    <property type="protein sequence ID" value="TWU15538.1"/>
    <property type="molecule type" value="Genomic_DNA"/>
</dbReference>
<gene>
    <name evidence="1" type="ORF">Poly21_27350</name>
</gene>
<accession>A0A5C6BU30</accession>
<evidence type="ECO:0000313" key="1">
    <source>
        <dbReference type="EMBL" id="TWU15538.1"/>
    </source>
</evidence>
<organism evidence="1 2">
    <name type="scientific">Allorhodopirellula heiligendammensis</name>
    <dbReference type="NCBI Taxonomy" id="2714739"/>
    <lineage>
        <taxon>Bacteria</taxon>
        <taxon>Pseudomonadati</taxon>
        <taxon>Planctomycetota</taxon>
        <taxon>Planctomycetia</taxon>
        <taxon>Pirellulales</taxon>
        <taxon>Pirellulaceae</taxon>
        <taxon>Allorhodopirellula</taxon>
    </lineage>
</organism>
<name>A0A5C6BU30_9BACT</name>
<comment type="caution">
    <text evidence="1">The sequence shown here is derived from an EMBL/GenBank/DDBJ whole genome shotgun (WGS) entry which is preliminary data.</text>
</comment>
<protein>
    <submittedName>
        <fullName evidence="1">Uncharacterized protein</fullName>
    </submittedName>
</protein>
<keyword evidence="2" id="KW-1185">Reference proteome</keyword>
<evidence type="ECO:0000313" key="2">
    <source>
        <dbReference type="Proteomes" id="UP000319908"/>
    </source>
</evidence>